<dbReference type="OrthoDB" id="114741at2"/>
<dbReference type="PANTHER" id="PTHR43537:SF5">
    <property type="entry name" value="UXU OPERON TRANSCRIPTIONAL REGULATOR"/>
    <property type="match status" value="1"/>
</dbReference>
<keyword evidence="7" id="KW-1185">Reference proteome</keyword>
<dbReference type="SUPFAM" id="SSF48008">
    <property type="entry name" value="GntR ligand-binding domain-like"/>
    <property type="match status" value="1"/>
</dbReference>
<dbReference type="AlphaFoldDB" id="A0A0D6XUI4"/>
<dbReference type="GO" id="GO:0003700">
    <property type="term" value="F:DNA-binding transcription factor activity"/>
    <property type="evidence" value="ECO:0007669"/>
    <property type="project" value="InterPro"/>
</dbReference>
<dbReference type="Proteomes" id="UP000032366">
    <property type="component" value="Unassembled WGS sequence"/>
</dbReference>
<dbReference type="PROSITE" id="PS50949">
    <property type="entry name" value="HTH_GNTR"/>
    <property type="match status" value="1"/>
</dbReference>
<protein>
    <submittedName>
        <fullName evidence="6">Gluconate operon transcriptional repressor</fullName>
    </submittedName>
    <submittedName>
        <fullName evidence="5">GntR family transcriptional regulator</fullName>
    </submittedName>
</protein>
<evidence type="ECO:0000313" key="8">
    <source>
        <dbReference type="Proteomes" id="UP000254100"/>
    </source>
</evidence>
<proteinExistence type="predicted"/>
<dbReference type="SMART" id="SM00895">
    <property type="entry name" value="FCD"/>
    <property type="match status" value="1"/>
</dbReference>
<reference evidence="5 7" key="1">
    <citation type="submission" date="2015-01" db="EMBL/GenBank/DDBJ databases">
        <authorList>
            <person name="Guo J."/>
        </authorList>
    </citation>
    <scope>NUCLEOTIDE SEQUENCE [LARGE SCALE GENOMIC DNA]</scope>
    <source>
        <strain evidence="5 7">DSM 22147</strain>
    </source>
</reference>
<dbReference type="EMBL" id="JXWY01000001">
    <property type="protein sequence ID" value="KIX91876.1"/>
    <property type="molecule type" value="Genomic_DNA"/>
</dbReference>
<dbReference type="CDD" id="cd07377">
    <property type="entry name" value="WHTH_GntR"/>
    <property type="match status" value="1"/>
</dbReference>
<feature type="domain" description="HTH gntR-type" evidence="4">
    <location>
        <begin position="2"/>
        <end position="72"/>
    </location>
</feature>
<dbReference type="Proteomes" id="UP000254100">
    <property type="component" value="Unassembled WGS sequence"/>
</dbReference>
<evidence type="ECO:0000256" key="1">
    <source>
        <dbReference type="ARBA" id="ARBA00023015"/>
    </source>
</evidence>
<evidence type="ECO:0000313" key="6">
    <source>
        <dbReference type="EMBL" id="SUM56510.1"/>
    </source>
</evidence>
<dbReference type="EMBL" id="UHDT01000001">
    <property type="protein sequence ID" value="SUM56510.1"/>
    <property type="molecule type" value="Genomic_DNA"/>
</dbReference>
<dbReference type="SMART" id="SM00345">
    <property type="entry name" value="HTH_GNTR"/>
    <property type="match status" value="1"/>
</dbReference>
<gene>
    <name evidence="6" type="primary">ydfH</name>
    <name evidence="6" type="ORF">NCTC13832_00142</name>
    <name evidence="5" type="ORF">TP70_00165</name>
</gene>
<dbReference type="InterPro" id="IPR008920">
    <property type="entry name" value="TF_FadR/GntR_C"/>
</dbReference>
<evidence type="ECO:0000256" key="3">
    <source>
        <dbReference type="ARBA" id="ARBA00023163"/>
    </source>
</evidence>
<dbReference type="InterPro" id="IPR011711">
    <property type="entry name" value="GntR_C"/>
</dbReference>
<reference evidence="6 8" key="2">
    <citation type="submission" date="2018-06" db="EMBL/GenBank/DDBJ databases">
        <authorList>
            <consortium name="Pathogen Informatics"/>
            <person name="Doyle S."/>
        </authorList>
    </citation>
    <scope>NUCLEOTIDE SEQUENCE [LARGE SCALE GENOMIC DNA]</scope>
    <source>
        <strain evidence="6 8">NCTC13832</strain>
    </source>
</reference>
<dbReference type="SUPFAM" id="SSF46785">
    <property type="entry name" value="Winged helix' DNA-binding domain"/>
    <property type="match status" value="1"/>
</dbReference>
<dbReference type="InterPro" id="IPR036388">
    <property type="entry name" value="WH-like_DNA-bd_sf"/>
</dbReference>
<dbReference type="Gene3D" id="1.20.120.530">
    <property type="entry name" value="GntR ligand-binding domain-like"/>
    <property type="match status" value="1"/>
</dbReference>
<dbReference type="Pfam" id="PF00392">
    <property type="entry name" value="GntR"/>
    <property type="match status" value="1"/>
</dbReference>
<name>A0A0D6XUI4_9STAP</name>
<evidence type="ECO:0000259" key="4">
    <source>
        <dbReference type="PROSITE" id="PS50949"/>
    </source>
</evidence>
<dbReference type="GO" id="GO:0003677">
    <property type="term" value="F:DNA binding"/>
    <property type="evidence" value="ECO:0007669"/>
    <property type="project" value="UniProtKB-KW"/>
</dbReference>
<evidence type="ECO:0000313" key="5">
    <source>
        <dbReference type="EMBL" id="KIX91876.1"/>
    </source>
</evidence>
<dbReference type="InterPro" id="IPR036390">
    <property type="entry name" value="WH_DNA-bd_sf"/>
</dbReference>
<evidence type="ECO:0000313" key="7">
    <source>
        <dbReference type="Proteomes" id="UP000032366"/>
    </source>
</evidence>
<accession>A0A0D6XUI4</accession>
<keyword evidence="1" id="KW-0805">Transcription regulation</keyword>
<organism evidence="6 8">
    <name type="scientific">Staphylococcus microti</name>
    <dbReference type="NCBI Taxonomy" id="569857"/>
    <lineage>
        <taxon>Bacteria</taxon>
        <taxon>Bacillati</taxon>
        <taxon>Bacillota</taxon>
        <taxon>Bacilli</taxon>
        <taxon>Bacillales</taxon>
        <taxon>Staphylococcaceae</taxon>
        <taxon>Staphylococcus</taxon>
    </lineage>
</organism>
<dbReference type="InterPro" id="IPR000524">
    <property type="entry name" value="Tscrpt_reg_HTH_GntR"/>
</dbReference>
<keyword evidence="3" id="KW-0804">Transcription</keyword>
<sequence length="200" mass="23756">MMRKDTSIYQQMRDDIIHGILQPGEKITEVKMAEKYNVSRTPIREAMKQLELEYLIKDGYIFVPNAEEFRKIFELRILLETHALKKAAIVFVQEDIDELRSYTNIDVDADENLVIETNDQFHQKLMSATHNEFIMETYEKMKGFIFLFSKTVINKRRHGLIEEHREIVTALEKRDIDQAVHLLKTHLEKDLTFTLHYLDL</sequence>
<dbReference type="PANTHER" id="PTHR43537">
    <property type="entry name" value="TRANSCRIPTIONAL REGULATOR, GNTR FAMILY"/>
    <property type="match status" value="1"/>
</dbReference>
<dbReference type="Gene3D" id="1.10.10.10">
    <property type="entry name" value="Winged helix-like DNA-binding domain superfamily/Winged helix DNA-binding domain"/>
    <property type="match status" value="1"/>
</dbReference>
<dbReference type="STRING" id="569857.TP70_00165"/>
<dbReference type="Pfam" id="PF07729">
    <property type="entry name" value="FCD"/>
    <property type="match status" value="1"/>
</dbReference>
<dbReference type="RefSeq" id="WP_044358473.1">
    <property type="nucleotide sequence ID" value="NZ_JXWY01000001.1"/>
</dbReference>
<keyword evidence="2" id="KW-0238">DNA-binding</keyword>
<evidence type="ECO:0000256" key="2">
    <source>
        <dbReference type="ARBA" id="ARBA00023125"/>
    </source>
</evidence>